<gene>
    <name evidence="2" type="ORF">BVC71_09355</name>
</gene>
<dbReference type="Pfam" id="PF00583">
    <property type="entry name" value="Acetyltransf_1"/>
    <property type="match status" value="1"/>
</dbReference>
<keyword evidence="2" id="KW-0808">Transferase</keyword>
<evidence type="ECO:0000313" key="3">
    <source>
        <dbReference type="Proteomes" id="UP000194664"/>
    </source>
</evidence>
<dbReference type="InterPro" id="IPR016181">
    <property type="entry name" value="Acyl_CoA_acyltransferase"/>
</dbReference>
<protein>
    <submittedName>
        <fullName evidence="2">GNAT family N-acetyltransferase</fullName>
    </submittedName>
</protein>
<comment type="caution">
    <text evidence="2">The sequence shown here is derived from an EMBL/GenBank/DDBJ whole genome shotgun (WGS) entry which is preliminary data.</text>
</comment>
<dbReference type="AlphaFoldDB" id="A0A251WWV9"/>
<dbReference type="InterPro" id="IPR000182">
    <property type="entry name" value="GNAT_dom"/>
</dbReference>
<accession>A0A251WWV9</accession>
<sequence>MTLDYDVLTGDAVTDALDDLARLRIDVFAAWPYLYDGSLEYERGYVATYRDAPNSILVAAKSNGKIVGAATGTPMEDHASDFADAFAATGIPLTDIFYCAESVLLPDYRGQGAGHVFFDKREAKARALGRKYIAFCSVMRPADHPARPNDYRPLDGFWSARGYAPLDGVIAQFEWPDIGADAPTKKPLQFWMKTL</sequence>
<dbReference type="Gene3D" id="3.40.630.30">
    <property type="match status" value="1"/>
</dbReference>
<dbReference type="PROSITE" id="PS51186">
    <property type="entry name" value="GNAT"/>
    <property type="match status" value="1"/>
</dbReference>
<dbReference type="GO" id="GO:0016747">
    <property type="term" value="F:acyltransferase activity, transferring groups other than amino-acyl groups"/>
    <property type="evidence" value="ECO:0007669"/>
    <property type="project" value="InterPro"/>
</dbReference>
<dbReference type="RefSeq" id="WP_086451403.1">
    <property type="nucleotide sequence ID" value="NZ_MSPP01000003.1"/>
</dbReference>
<evidence type="ECO:0000313" key="2">
    <source>
        <dbReference type="EMBL" id="OUD08917.1"/>
    </source>
</evidence>
<reference evidence="2 3" key="1">
    <citation type="submission" date="2016-12" db="EMBL/GenBank/DDBJ databases">
        <title>The draft genome sequence of HSLHS2.</title>
        <authorList>
            <person name="Hu D."/>
            <person name="Wang L."/>
            <person name="Shao Z."/>
        </authorList>
    </citation>
    <scope>NUCLEOTIDE SEQUENCE [LARGE SCALE GENOMIC DNA]</scope>
    <source>
        <strain evidence="2">MCCC 1A06712</strain>
    </source>
</reference>
<dbReference type="SUPFAM" id="SSF55729">
    <property type="entry name" value="Acyl-CoA N-acyltransferases (Nat)"/>
    <property type="match status" value="1"/>
</dbReference>
<feature type="domain" description="N-acetyltransferase" evidence="1">
    <location>
        <begin position="18"/>
        <end position="189"/>
    </location>
</feature>
<keyword evidence="3" id="KW-1185">Reference proteome</keyword>
<dbReference type="Proteomes" id="UP000194664">
    <property type="component" value="Unassembled WGS sequence"/>
</dbReference>
<proteinExistence type="predicted"/>
<dbReference type="OrthoDB" id="187903at2"/>
<organism evidence="2 3">
    <name type="scientific">Marivivens niveibacter</name>
    <dbReference type="NCBI Taxonomy" id="1930667"/>
    <lineage>
        <taxon>Bacteria</taxon>
        <taxon>Pseudomonadati</taxon>
        <taxon>Pseudomonadota</taxon>
        <taxon>Alphaproteobacteria</taxon>
        <taxon>Rhodobacterales</taxon>
        <taxon>Paracoccaceae</taxon>
        <taxon>Marivivens group</taxon>
        <taxon>Marivivens</taxon>
    </lineage>
</organism>
<name>A0A251WWV9_9RHOB</name>
<evidence type="ECO:0000259" key="1">
    <source>
        <dbReference type="PROSITE" id="PS51186"/>
    </source>
</evidence>
<dbReference type="EMBL" id="MSPP01000003">
    <property type="protein sequence ID" value="OUD08917.1"/>
    <property type="molecule type" value="Genomic_DNA"/>
</dbReference>
<dbReference type="CDD" id="cd04301">
    <property type="entry name" value="NAT_SF"/>
    <property type="match status" value="1"/>
</dbReference>